<dbReference type="RefSeq" id="WP_255843167.1">
    <property type="nucleotide sequence ID" value="NZ_CP094358.1"/>
</dbReference>
<dbReference type="InterPro" id="IPR003423">
    <property type="entry name" value="OMP_efflux"/>
</dbReference>
<dbReference type="GO" id="GO:0015562">
    <property type="term" value="F:efflux transmembrane transporter activity"/>
    <property type="evidence" value="ECO:0007669"/>
    <property type="project" value="InterPro"/>
</dbReference>
<evidence type="ECO:0000313" key="10">
    <source>
        <dbReference type="Proteomes" id="UP000831290"/>
    </source>
</evidence>
<keyword evidence="5" id="KW-0812">Transmembrane</keyword>
<sequence>MKNILVVLLLLNAVFLQAQEVVLITKESVIAKVKADNSDIKISEQEVLAAKGDLTQTNAIILPSIGLSYTGIATTNPLNAFGSKLNQGIITQNDFNPDLLNNPSQIENYTAKIEISQPLINMDGIFQRKAAKAKLNATRLQSQRVEDYMTLEVENAYMQLQLAYKTVDVLQIAKKTATEHKRIAQNSFEQGYLQKSDLLVIEVRVTEVDNQLQYAKSNIENASNYLSVLMNEPVINILKPVDSLNIEDEYVSGNELNENRSDIQAMKFGLEAYKQQHNANKMSFLPRLNAFGNYEFNDEEIFSDGTDGYLFGAQLSWNILEGTKRFGKAQKSKAEFEKSKIQYNQYVAQSQLELNKAQRMFMDAKNNVILAQLAMEQSKESFRIRNNRFKEGLEKTTDVLMAETQYSQKQLEYYNAIYKHNYALAYLKFLTQQEQ</sequence>
<keyword evidence="6" id="KW-0472">Membrane</keyword>
<dbReference type="GO" id="GO:0015288">
    <property type="term" value="F:porin activity"/>
    <property type="evidence" value="ECO:0007669"/>
    <property type="project" value="TreeGrafter"/>
</dbReference>
<keyword evidence="10" id="KW-1185">Reference proteome</keyword>
<evidence type="ECO:0000256" key="7">
    <source>
        <dbReference type="ARBA" id="ARBA00023237"/>
    </source>
</evidence>
<dbReference type="Gene3D" id="1.20.1600.10">
    <property type="entry name" value="Outer membrane efflux proteins (OEP)"/>
    <property type="match status" value="1"/>
</dbReference>
<evidence type="ECO:0000256" key="4">
    <source>
        <dbReference type="ARBA" id="ARBA00022452"/>
    </source>
</evidence>
<dbReference type="AlphaFoldDB" id="A0A9E6ZKU1"/>
<keyword evidence="4" id="KW-1134">Transmembrane beta strand</keyword>
<keyword evidence="7" id="KW-0998">Cell outer membrane</keyword>
<dbReference type="Proteomes" id="UP000831290">
    <property type="component" value="Chromosome"/>
</dbReference>
<evidence type="ECO:0000256" key="6">
    <source>
        <dbReference type="ARBA" id="ARBA00023136"/>
    </source>
</evidence>
<feature type="signal peptide" evidence="8">
    <location>
        <begin position="1"/>
        <end position="18"/>
    </location>
</feature>
<gene>
    <name evidence="9" type="ORF">MQE35_17890</name>
</gene>
<name>A0A9E6ZKU1_9FLAO</name>
<evidence type="ECO:0000313" key="9">
    <source>
        <dbReference type="EMBL" id="UOB17597.1"/>
    </source>
</evidence>
<accession>A0A9E6ZKU1</accession>
<dbReference type="EMBL" id="CP094358">
    <property type="protein sequence ID" value="UOB17597.1"/>
    <property type="molecule type" value="Genomic_DNA"/>
</dbReference>
<evidence type="ECO:0000256" key="1">
    <source>
        <dbReference type="ARBA" id="ARBA00004442"/>
    </source>
</evidence>
<comment type="similarity">
    <text evidence="2">Belongs to the outer membrane factor (OMF) (TC 1.B.17) family.</text>
</comment>
<dbReference type="GO" id="GO:0009279">
    <property type="term" value="C:cell outer membrane"/>
    <property type="evidence" value="ECO:0007669"/>
    <property type="project" value="UniProtKB-SubCell"/>
</dbReference>
<dbReference type="SUPFAM" id="SSF56954">
    <property type="entry name" value="Outer membrane efflux proteins (OEP)"/>
    <property type="match status" value="1"/>
</dbReference>
<dbReference type="InterPro" id="IPR051906">
    <property type="entry name" value="TolC-like"/>
</dbReference>
<feature type="chain" id="PRO_5039679099" evidence="8">
    <location>
        <begin position="19"/>
        <end position="435"/>
    </location>
</feature>
<dbReference type="KEGG" id="fbm:MQE35_17890"/>
<evidence type="ECO:0000256" key="3">
    <source>
        <dbReference type="ARBA" id="ARBA00022448"/>
    </source>
</evidence>
<dbReference type="PANTHER" id="PTHR30026:SF20">
    <property type="entry name" value="OUTER MEMBRANE PROTEIN TOLC"/>
    <property type="match status" value="1"/>
</dbReference>
<evidence type="ECO:0000256" key="5">
    <source>
        <dbReference type="ARBA" id="ARBA00022692"/>
    </source>
</evidence>
<dbReference type="GO" id="GO:1990281">
    <property type="term" value="C:efflux pump complex"/>
    <property type="evidence" value="ECO:0007669"/>
    <property type="project" value="TreeGrafter"/>
</dbReference>
<dbReference type="Pfam" id="PF02321">
    <property type="entry name" value="OEP"/>
    <property type="match status" value="2"/>
</dbReference>
<proteinExistence type="inferred from homology"/>
<keyword evidence="8" id="KW-0732">Signal</keyword>
<evidence type="ECO:0000256" key="8">
    <source>
        <dbReference type="SAM" id="SignalP"/>
    </source>
</evidence>
<reference evidence="9" key="1">
    <citation type="submission" date="2022-03" db="EMBL/GenBank/DDBJ databases">
        <title>Description of Abyssus ytuae gen. nov., sp. nov., a novel member of the family Flavobacteriaceae isolated from the sediment of Mariana Trench.</title>
        <authorList>
            <person name="Zhang J."/>
            <person name="Xu X."/>
        </authorList>
    </citation>
    <scope>NUCLEOTIDE SEQUENCE</scope>
    <source>
        <strain evidence="9">MT3330</strain>
    </source>
</reference>
<protein>
    <submittedName>
        <fullName evidence="9">TolC family protein</fullName>
    </submittedName>
</protein>
<dbReference type="PANTHER" id="PTHR30026">
    <property type="entry name" value="OUTER MEMBRANE PROTEIN TOLC"/>
    <property type="match status" value="1"/>
</dbReference>
<organism evidence="9 10">
    <name type="scientific">Abyssalbus ytuae</name>
    <dbReference type="NCBI Taxonomy" id="2926907"/>
    <lineage>
        <taxon>Bacteria</taxon>
        <taxon>Pseudomonadati</taxon>
        <taxon>Bacteroidota</taxon>
        <taxon>Flavobacteriia</taxon>
        <taxon>Flavobacteriales</taxon>
        <taxon>Flavobacteriaceae</taxon>
        <taxon>Abyssalbus</taxon>
    </lineage>
</organism>
<keyword evidence="3" id="KW-0813">Transport</keyword>
<comment type="subcellular location">
    <subcellularLocation>
        <location evidence="1">Cell outer membrane</location>
    </subcellularLocation>
</comment>
<evidence type="ECO:0000256" key="2">
    <source>
        <dbReference type="ARBA" id="ARBA00007613"/>
    </source>
</evidence>